<evidence type="ECO:0000256" key="1">
    <source>
        <dbReference type="ARBA" id="ARBA00004236"/>
    </source>
</evidence>
<gene>
    <name evidence="10" type="ORF">NQ315_016407</name>
</gene>
<dbReference type="InterPro" id="IPR037193">
    <property type="entry name" value="GDNF_alpha"/>
</dbReference>
<dbReference type="InterPro" id="IPR059035">
    <property type="entry name" value="Fn1_3"/>
</dbReference>
<dbReference type="Proteomes" id="UP001159042">
    <property type="component" value="Unassembled WGS sequence"/>
</dbReference>
<dbReference type="SMART" id="SM00907">
    <property type="entry name" value="GDNF"/>
    <property type="match status" value="2"/>
</dbReference>
<dbReference type="SUPFAM" id="SSF110035">
    <property type="entry name" value="GDNF receptor-like"/>
    <property type="match status" value="2"/>
</dbReference>
<keyword evidence="5" id="KW-0472">Membrane</keyword>
<dbReference type="EMBL" id="JANEYG010000044">
    <property type="protein sequence ID" value="KAJ8916267.1"/>
    <property type="molecule type" value="Genomic_DNA"/>
</dbReference>
<dbReference type="Pfam" id="PF02351">
    <property type="entry name" value="GDNF"/>
    <property type="match status" value="2"/>
</dbReference>
<name>A0AAV8VQJ5_9CUCU</name>
<keyword evidence="4" id="KW-0732">Signal</keyword>
<keyword evidence="7" id="KW-0325">Glycoprotein</keyword>
<evidence type="ECO:0000256" key="6">
    <source>
        <dbReference type="ARBA" id="ARBA00023170"/>
    </source>
</evidence>
<evidence type="ECO:0000256" key="2">
    <source>
        <dbReference type="ARBA" id="ARBA00005961"/>
    </source>
</evidence>
<evidence type="ECO:0000313" key="11">
    <source>
        <dbReference type="Proteomes" id="UP001159042"/>
    </source>
</evidence>
<evidence type="ECO:0000256" key="7">
    <source>
        <dbReference type="ARBA" id="ARBA00023180"/>
    </source>
</evidence>
<dbReference type="GO" id="GO:0009897">
    <property type="term" value="C:external side of plasma membrane"/>
    <property type="evidence" value="ECO:0007669"/>
    <property type="project" value="TreeGrafter"/>
</dbReference>
<dbReference type="GO" id="GO:0007399">
    <property type="term" value="P:nervous system development"/>
    <property type="evidence" value="ECO:0007669"/>
    <property type="project" value="TreeGrafter"/>
</dbReference>
<dbReference type="PANTHER" id="PTHR10269:SF12">
    <property type="entry name" value="GLIAL CELL LINE-DERIVED NEUROTROPHIC FAMILY RECEPTOR-LIKE, ISOFORM E"/>
    <property type="match status" value="1"/>
</dbReference>
<feature type="region of interest" description="Disordered" evidence="8">
    <location>
        <begin position="562"/>
        <end position="586"/>
    </location>
</feature>
<keyword evidence="3" id="KW-1003">Cell membrane</keyword>
<feature type="compositionally biased region" description="Low complexity" evidence="8">
    <location>
        <begin position="562"/>
        <end position="584"/>
    </location>
</feature>
<comment type="caution">
    <text evidence="10">The sequence shown here is derived from an EMBL/GenBank/DDBJ whole genome shotgun (WGS) entry which is preliminary data.</text>
</comment>
<feature type="region of interest" description="Disordered" evidence="8">
    <location>
        <begin position="73"/>
        <end position="97"/>
    </location>
</feature>
<dbReference type="GO" id="GO:0007169">
    <property type="term" value="P:cell surface receptor protein tyrosine kinase signaling pathway"/>
    <property type="evidence" value="ECO:0007669"/>
    <property type="project" value="UniProtKB-ARBA"/>
</dbReference>
<evidence type="ECO:0000256" key="5">
    <source>
        <dbReference type="ARBA" id="ARBA00023136"/>
    </source>
</evidence>
<accession>A0AAV8VQJ5</accession>
<feature type="domain" description="GDNF/GAS1" evidence="9">
    <location>
        <begin position="306"/>
        <end position="385"/>
    </location>
</feature>
<dbReference type="InterPro" id="IPR003438">
    <property type="entry name" value="GDNF_rcpt"/>
</dbReference>
<evidence type="ECO:0000259" key="9">
    <source>
        <dbReference type="SMART" id="SM00907"/>
    </source>
</evidence>
<organism evidence="10 11">
    <name type="scientific">Exocentrus adspersus</name>
    <dbReference type="NCBI Taxonomy" id="1586481"/>
    <lineage>
        <taxon>Eukaryota</taxon>
        <taxon>Metazoa</taxon>
        <taxon>Ecdysozoa</taxon>
        <taxon>Arthropoda</taxon>
        <taxon>Hexapoda</taxon>
        <taxon>Insecta</taxon>
        <taxon>Pterygota</taxon>
        <taxon>Neoptera</taxon>
        <taxon>Endopterygota</taxon>
        <taxon>Coleoptera</taxon>
        <taxon>Polyphaga</taxon>
        <taxon>Cucujiformia</taxon>
        <taxon>Chrysomeloidea</taxon>
        <taxon>Cerambycidae</taxon>
        <taxon>Lamiinae</taxon>
        <taxon>Acanthocinini</taxon>
        <taxon>Exocentrus</taxon>
    </lineage>
</organism>
<dbReference type="InterPro" id="IPR016017">
    <property type="entry name" value="GDNF/GAS1"/>
</dbReference>
<dbReference type="PANTHER" id="PTHR10269">
    <property type="entry name" value="GDNF RECEPTOR ALPHA"/>
    <property type="match status" value="1"/>
</dbReference>
<protein>
    <recommendedName>
        <fullName evidence="9">GDNF/GAS1 domain-containing protein</fullName>
    </recommendedName>
</protein>
<keyword evidence="6" id="KW-0675">Receptor</keyword>
<keyword evidence="11" id="KW-1185">Reference proteome</keyword>
<evidence type="ECO:0000256" key="4">
    <source>
        <dbReference type="ARBA" id="ARBA00022729"/>
    </source>
</evidence>
<dbReference type="Pfam" id="PF25537">
    <property type="entry name" value="DUF7921"/>
    <property type="match status" value="1"/>
</dbReference>
<feature type="region of interest" description="Disordered" evidence="8">
    <location>
        <begin position="139"/>
        <end position="159"/>
    </location>
</feature>
<proteinExistence type="inferred from homology"/>
<dbReference type="GO" id="GO:0043235">
    <property type="term" value="C:receptor complex"/>
    <property type="evidence" value="ECO:0007669"/>
    <property type="project" value="TreeGrafter"/>
</dbReference>
<feature type="compositionally biased region" description="Low complexity" evidence="8">
    <location>
        <begin position="82"/>
        <end position="93"/>
    </location>
</feature>
<dbReference type="InterPro" id="IPR057681">
    <property type="entry name" value="DUF7921"/>
</dbReference>
<dbReference type="Pfam" id="PF25868">
    <property type="entry name" value="Fn1_3"/>
    <property type="match status" value="1"/>
</dbReference>
<comment type="subcellular location">
    <subcellularLocation>
        <location evidence="1">Cell membrane</location>
    </subcellularLocation>
</comment>
<dbReference type="GO" id="GO:0038023">
    <property type="term" value="F:signaling receptor activity"/>
    <property type="evidence" value="ECO:0007669"/>
    <property type="project" value="InterPro"/>
</dbReference>
<evidence type="ECO:0000256" key="8">
    <source>
        <dbReference type="SAM" id="MobiDB-lite"/>
    </source>
</evidence>
<sequence length="839" mass="93459">MDGRIQGHRSFPISLNWPWCGRPIAPFRSLDETFPYTDSVSGTGTSAILGTNRSVDSIVFDSHLVEDSLVTSVQSTSGLDGTDSTASDNSSASYDDDLGNAVVENPLVDAVNGHEAHAGYDHISVSVLKNKDKTSSYNVHRQYPEDTDGPPLEPSVHHQKYPSSCLQHVSGAVTREFTSDWAPDLEAPTPDSEALSWAPFNFSFWLCSHFFIQICPQRAARPAVHDLTLDRFLGGRGAARSTKNKHDEILSDVLEISNRVLCIVKIPGAVTVDVENGVQKITYNSAQSRAPEETNEVEKVVFQSTCHTSMASCNNHYHCRMLLAPILHHCDVSRCNRNSCMEALQAFYGKPDFPWNVEIAFCLCKKTDNKHDACLVAQEKLHPVCAQRIEESPQPTCLHLAEVCRENKDCRAKLENYEQSCAVDSVTKKCAGSPTECRSAILGILGTDLRTTCACKGTDMTQLYDCLGWQRLLWVNPCVVESQKNFHMKKAAEQAKLTTTHAPTRVTLPALRTRPTPAHFITVMAATEASLQTRVNTIAEFVPPPQAFVPTTTIATTTMTTTTTTTMRTTTTTKRTRPTTTATTLPPRSCVVQRPPFPNQFIREGTFKRIYHEDEFECSDVCECEIGEKLSCRTICIDRMPCKTEFAFYNHAAPAYQAFRGRCLCYSGRFICMKPMPTDYTLPQGIFLFLGYSEVDERELNRNHTVVVIQDIVRVLQKIIEEESVNGTVCNLEFFNATRENVILMARVAEGIDYNRMTPVEILAKEKVTRDIDECVEQLEVISERINSRHPDFMSHLLLSIFKMAEVEIVQMEPAASSCGRLAALHAVLLSLLAALRAS</sequence>
<feature type="domain" description="GDNF/GAS1" evidence="9">
    <location>
        <begin position="397"/>
        <end position="478"/>
    </location>
</feature>
<evidence type="ECO:0000256" key="3">
    <source>
        <dbReference type="ARBA" id="ARBA00022475"/>
    </source>
</evidence>
<reference evidence="10 11" key="1">
    <citation type="journal article" date="2023" name="Insect Mol. Biol.">
        <title>Genome sequencing provides insights into the evolution of gene families encoding plant cell wall-degrading enzymes in longhorned beetles.</title>
        <authorList>
            <person name="Shin N.R."/>
            <person name="Okamura Y."/>
            <person name="Kirsch R."/>
            <person name="Pauchet Y."/>
        </authorList>
    </citation>
    <scope>NUCLEOTIDE SEQUENCE [LARGE SCALE GENOMIC DNA]</scope>
    <source>
        <strain evidence="10">EAD_L_NR</strain>
    </source>
</reference>
<dbReference type="AlphaFoldDB" id="A0AAV8VQJ5"/>
<evidence type="ECO:0000313" key="10">
    <source>
        <dbReference type="EMBL" id="KAJ8916267.1"/>
    </source>
</evidence>
<comment type="similarity">
    <text evidence="2">Belongs to the GDNFR family.</text>
</comment>